<keyword evidence="2" id="KW-1185">Reference proteome</keyword>
<gene>
    <name evidence="1" type="ordered locus">AZOLI_1213</name>
</gene>
<dbReference type="HOGENOM" id="CLU_2696594_0_0_5"/>
<evidence type="ECO:0000313" key="1">
    <source>
        <dbReference type="EMBL" id="CBS86533.1"/>
    </source>
</evidence>
<reference evidence="2" key="1">
    <citation type="journal article" date="2011" name="PLoS Genet.">
        <title>Azospirillum genomes reveal transition of bacteria from aquatic to terrestrial environments.</title>
        <authorList>
            <person name="Wisniewski-Dye F."/>
            <person name="Borziak K."/>
            <person name="Khalsa-Moyers G."/>
            <person name="Alexandre G."/>
            <person name="Sukharnikov L.O."/>
            <person name="Wuichet K."/>
            <person name="Hurst G.B."/>
            <person name="McDonald W.H."/>
            <person name="Robertson J.S."/>
            <person name="Barbe V."/>
            <person name="Calteau A."/>
            <person name="Rouy Z."/>
            <person name="Mangenot S."/>
            <person name="Prigent-Combaret C."/>
            <person name="Normand P."/>
            <person name="Boyer M."/>
            <person name="Siguier P."/>
            <person name="Dessaux Y."/>
            <person name="Elmerich C."/>
            <person name="Condemine G."/>
            <person name="Krishnen G."/>
            <person name="Kennedy I."/>
            <person name="Paterson A.H."/>
            <person name="Gonzalez V."/>
            <person name="Mavingui P."/>
            <person name="Zhulin I.B."/>
        </authorList>
    </citation>
    <scope>NUCLEOTIDE SEQUENCE [LARGE SCALE GENOMIC DNA]</scope>
    <source>
        <strain evidence="2">4B</strain>
    </source>
</reference>
<organism evidence="1 2">
    <name type="scientific">Azospirillum lipoferum (strain 4B)</name>
    <dbReference type="NCBI Taxonomy" id="862719"/>
    <lineage>
        <taxon>Bacteria</taxon>
        <taxon>Pseudomonadati</taxon>
        <taxon>Pseudomonadota</taxon>
        <taxon>Alphaproteobacteria</taxon>
        <taxon>Rhodospirillales</taxon>
        <taxon>Azospirillaceae</taxon>
        <taxon>Azospirillum</taxon>
    </lineage>
</organism>
<dbReference type="KEGG" id="ali:AZOLI_1213"/>
<name>G7Z4S8_AZOL4</name>
<accession>G7Z4S8</accession>
<protein>
    <submittedName>
        <fullName evidence="1">Uncharacterized protein</fullName>
    </submittedName>
</protein>
<dbReference type="EMBL" id="FQ311868">
    <property type="protein sequence ID" value="CBS86533.1"/>
    <property type="molecule type" value="Genomic_DNA"/>
</dbReference>
<sequence>MQSANQLRSHRSQACNDMSVKGSAVSIQLKQNSGTDTVHSRLVWKRSFRIKRCPPYPHMMQVAKITFWAVFIW</sequence>
<proteinExistence type="predicted"/>
<dbReference type="Proteomes" id="UP000005667">
    <property type="component" value="Chromosome"/>
</dbReference>
<evidence type="ECO:0000313" key="2">
    <source>
        <dbReference type="Proteomes" id="UP000005667"/>
    </source>
</evidence>
<dbReference type="AlphaFoldDB" id="G7Z4S8"/>
<dbReference type="STRING" id="862719.AZOLI_1213"/>